<feature type="transmembrane region" description="Helical" evidence="1">
    <location>
        <begin position="38"/>
        <end position="56"/>
    </location>
</feature>
<dbReference type="NCBIfam" id="TIGR02206">
    <property type="entry name" value="intg_mem_TP0381"/>
    <property type="match status" value="1"/>
</dbReference>
<keyword evidence="1" id="KW-0472">Membrane</keyword>
<proteinExistence type="predicted"/>
<feature type="transmembrane region" description="Helical" evidence="1">
    <location>
        <begin position="6"/>
        <end position="26"/>
    </location>
</feature>
<feature type="transmembrane region" description="Helical" evidence="1">
    <location>
        <begin position="122"/>
        <end position="143"/>
    </location>
</feature>
<feature type="transmembrane region" description="Helical" evidence="1">
    <location>
        <begin position="199"/>
        <end position="218"/>
    </location>
</feature>
<dbReference type="EMBL" id="WBUI01000028">
    <property type="protein sequence ID" value="KAB2929633.1"/>
    <property type="molecule type" value="Genomic_DNA"/>
</dbReference>
<feature type="transmembrane region" description="Helical" evidence="1">
    <location>
        <begin position="155"/>
        <end position="179"/>
    </location>
</feature>
<dbReference type="AlphaFoldDB" id="A0A833GY63"/>
<name>A0A833GY63_9LEPT</name>
<sequence>MEHGSSQHWIILSLTLVLSVYVTHVGRRDETGRRSHRLALLMGLGLILNYAFYVFYRVREGYWELRYDLPMELCNWSALATSVALLTRNRLSAELSYFWVMTGSINGVLTPDLDFDFPHVRFFMFFIGHSGLIVACAFAVFGLRLYPRRGAVLRAFLFSEVYLIVTLAVNFLVNGNYGYLMAKPGAGSLLDYLGDWPGYLIHLQWIILLLFGLAYLPFYRLYAGRPSQAVQGFTDAARNRDGAQHD</sequence>
<evidence type="ECO:0000313" key="2">
    <source>
        <dbReference type="EMBL" id="KAB2929633.1"/>
    </source>
</evidence>
<comment type="caution">
    <text evidence="2">The sequence shown here is derived from an EMBL/GenBank/DDBJ whole genome shotgun (WGS) entry which is preliminary data.</text>
</comment>
<evidence type="ECO:0000313" key="3">
    <source>
        <dbReference type="Proteomes" id="UP000460298"/>
    </source>
</evidence>
<dbReference type="InterPro" id="IPR011737">
    <property type="entry name" value="CHP02206_TP0381"/>
</dbReference>
<keyword evidence="1" id="KW-0812">Transmembrane</keyword>
<protein>
    <submittedName>
        <fullName evidence="2">TIGR02206 family membrane protein</fullName>
    </submittedName>
</protein>
<reference evidence="2 3" key="1">
    <citation type="submission" date="2019-10" db="EMBL/GenBank/DDBJ databases">
        <title>Extracellular Electron Transfer in a Candidatus Methanoperedens spp. Enrichment Culture.</title>
        <authorList>
            <person name="Berger S."/>
            <person name="Rangel Shaw D."/>
            <person name="Berben T."/>
            <person name="In 'T Zandt M."/>
            <person name="Frank J."/>
            <person name="Reimann J."/>
            <person name="Jetten M.S.M."/>
            <person name="Welte C.U."/>
        </authorList>
    </citation>
    <scope>NUCLEOTIDE SEQUENCE [LARGE SCALE GENOMIC DNA]</scope>
    <source>
        <strain evidence="2">SB12</strain>
    </source>
</reference>
<dbReference type="Proteomes" id="UP000460298">
    <property type="component" value="Unassembled WGS sequence"/>
</dbReference>
<organism evidence="2 3">
    <name type="scientific">Leptonema illini</name>
    <dbReference type="NCBI Taxonomy" id="183"/>
    <lineage>
        <taxon>Bacteria</taxon>
        <taxon>Pseudomonadati</taxon>
        <taxon>Spirochaetota</taxon>
        <taxon>Spirochaetia</taxon>
        <taxon>Leptospirales</taxon>
        <taxon>Leptospiraceae</taxon>
        <taxon>Leptonema</taxon>
    </lineage>
</organism>
<accession>A0A833GY63</accession>
<evidence type="ECO:0000256" key="1">
    <source>
        <dbReference type="SAM" id="Phobius"/>
    </source>
</evidence>
<gene>
    <name evidence="2" type="ORF">F9K24_19190</name>
</gene>
<dbReference type="Pfam" id="PF14808">
    <property type="entry name" value="TMEM164"/>
    <property type="match status" value="1"/>
</dbReference>
<keyword evidence="1" id="KW-1133">Transmembrane helix</keyword>